<dbReference type="EMBL" id="UINC01173870">
    <property type="protein sequence ID" value="SVD79700.1"/>
    <property type="molecule type" value="Genomic_DNA"/>
</dbReference>
<protein>
    <submittedName>
        <fullName evidence="1">Uncharacterized protein</fullName>
    </submittedName>
</protein>
<reference evidence="1" key="1">
    <citation type="submission" date="2018-05" db="EMBL/GenBank/DDBJ databases">
        <authorList>
            <person name="Lanie J.A."/>
            <person name="Ng W.-L."/>
            <person name="Kazmierczak K.M."/>
            <person name="Andrzejewski T.M."/>
            <person name="Davidsen T.M."/>
            <person name="Wayne K.J."/>
            <person name="Tettelin H."/>
            <person name="Glass J.I."/>
            <person name="Rusch D."/>
            <person name="Podicherti R."/>
            <person name="Tsui H.-C.T."/>
            <person name="Winkler M.E."/>
        </authorList>
    </citation>
    <scope>NUCLEOTIDE SEQUENCE</scope>
</reference>
<proteinExistence type="predicted"/>
<sequence>NNVCLRYARVPNRLRVNDKNDAFTARFCASHAPVDYPSVAKLRELLISTKPGSRSSR</sequence>
<accession>A0A382Y997</accession>
<name>A0A382Y997_9ZZZZ</name>
<evidence type="ECO:0000313" key="1">
    <source>
        <dbReference type="EMBL" id="SVD79700.1"/>
    </source>
</evidence>
<organism evidence="1">
    <name type="scientific">marine metagenome</name>
    <dbReference type="NCBI Taxonomy" id="408172"/>
    <lineage>
        <taxon>unclassified sequences</taxon>
        <taxon>metagenomes</taxon>
        <taxon>ecological metagenomes</taxon>
    </lineage>
</organism>
<feature type="non-terminal residue" evidence="1">
    <location>
        <position position="1"/>
    </location>
</feature>
<gene>
    <name evidence="1" type="ORF">METZ01_LOCUS432554</name>
</gene>
<dbReference type="AlphaFoldDB" id="A0A382Y997"/>